<dbReference type="Proteomes" id="UP000095228">
    <property type="component" value="Chromosome"/>
</dbReference>
<proteinExistence type="predicted"/>
<protein>
    <recommendedName>
        <fullName evidence="3">Zinc-binding metallo-peptidase</fullName>
    </recommendedName>
</protein>
<evidence type="ECO:0000313" key="1">
    <source>
        <dbReference type="EMBL" id="AOS43135.1"/>
    </source>
</evidence>
<evidence type="ECO:0000313" key="2">
    <source>
        <dbReference type="Proteomes" id="UP000095228"/>
    </source>
</evidence>
<sequence length="339" mass="39810">MESPDWHDLDDDLLLDRKISQLGLSLPGTPLEPLIQQLYGELSAKGLAFHPPCHVGDEWFVPVGIPAIFVPFFLTHERLRRLEAKLMLEVEGDTPGWFMRLIRHEAAHAYMYAFQLFRKRKWQRVFGKSSNDDTPEFYRPRPYSHSYVVHLDDWYAQSHPDEDFAETFAVWLTPGLDWRKRYHGWKALQKLEYVDELMRSLAGQTAPYQPGYREKDFNCLNQKLKTYYLKKRKQNEDTYPDFYDRDLRQLFAGAPEAGAAAKASTWLRARRRRLMDAVCESTNEKKYRVHKLLTRLIDRCDQLDLHLSPADPAPDMPVAAYVTTLVMNYLFTGKFKRTK</sequence>
<dbReference type="AlphaFoldDB" id="A0A1I7PHP5"/>
<dbReference type="OrthoDB" id="9773016at2"/>
<dbReference type="RefSeq" id="WP_069960523.1">
    <property type="nucleotide sequence ID" value="NZ_CP016094.1"/>
</dbReference>
<reference evidence="1 2" key="1">
    <citation type="submission" date="2016-06" db="EMBL/GenBank/DDBJ databases">
        <title>Three novel species with peptidoglycan cell walls form the new genus Lacunisphaera gen. nov. in the family Opitutaceae of the verrucomicrobial subdivision 4.</title>
        <authorList>
            <person name="Rast P."/>
            <person name="Gloeckner I."/>
            <person name="Jogler M."/>
            <person name="Boedeker C."/>
            <person name="Jeske O."/>
            <person name="Wiegand S."/>
            <person name="Reinhardt R."/>
            <person name="Schumann P."/>
            <person name="Rohde M."/>
            <person name="Spring S."/>
            <person name="Gloeckner F.O."/>
            <person name="Jogler C."/>
        </authorList>
    </citation>
    <scope>NUCLEOTIDE SEQUENCE [LARGE SCALE GENOMIC DNA]</scope>
    <source>
        <strain evidence="1 2">IG16b</strain>
    </source>
</reference>
<name>A0A1I7PHP5_9BACT</name>
<keyword evidence="2" id="KW-1185">Reference proteome</keyword>
<dbReference type="KEGG" id="obg:Verru16b_00176"/>
<gene>
    <name evidence="1" type="ORF">Verru16b_00176</name>
</gene>
<organism evidence="1 2">
    <name type="scientific">Lacunisphaera limnophila</name>
    <dbReference type="NCBI Taxonomy" id="1838286"/>
    <lineage>
        <taxon>Bacteria</taxon>
        <taxon>Pseudomonadati</taxon>
        <taxon>Verrucomicrobiota</taxon>
        <taxon>Opitutia</taxon>
        <taxon>Opitutales</taxon>
        <taxon>Opitutaceae</taxon>
        <taxon>Lacunisphaera</taxon>
    </lineage>
</organism>
<accession>A0A1I7PHP5</accession>
<dbReference type="EMBL" id="CP016094">
    <property type="protein sequence ID" value="AOS43135.1"/>
    <property type="molecule type" value="Genomic_DNA"/>
</dbReference>
<evidence type="ECO:0008006" key="3">
    <source>
        <dbReference type="Google" id="ProtNLM"/>
    </source>
</evidence>
<dbReference type="PATRIC" id="fig|1838286.3.peg.173"/>
<dbReference type="STRING" id="1838286.Verru16b_00176"/>
<dbReference type="Gene3D" id="3.40.390.70">
    <property type="match status" value="1"/>
</dbReference>